<evidence type="ECO:0000313" key="4">
    <source>
        <dbReference type="Proteomes" id="UP001202328"/>
    </source>
</evidence>
<dbReference type="AlphaFoldDB" id="A0AAD4XS72"/>
<proteinExistence type="predicted"/>
<feature type="domain" description="DUF3615" evidence="2">
    <location>
        <begin position="65"/>
        <end position="140"/>
    </location>
</feature>
<dbReference type="Pfam" id="PF12274">
    <property type="entry name" value="DUF3615"/>
    <property type="match status" value="1"/>
</dbReference>
<evidence type="ECO:0000256" key="1">
    <source>
        <dbReference type="SAM" id="MobiDB-lite"/>
    </source>
</evidence>
<protein>
    <recommendedName>
        <fullName evidence="2">DUF3615 domain-containing protein</fullName>
    </recommendedName>
</protein>
<comment type="caution">
    <text evidence="3">The sequence shown here is derived from an EMBL/GenBank/DDBJ whole genome shotgun (WGS) entry which is preliminary data.</text>
</comment>
<reference evidence="3" key="1">
    <citation type="submission" date="2022-04" db="EMBL/GenBank/DDBJ databases">
        <title>A functionally conserved STORR gene fusion in Papaver species that diverged 16.8 million years ago.</title>
        <authorList>
            <person name="Catania T."/>
        </authorList>
    </citation>
    <scope>NUCLEOTIDE SEQUENCE</scope>
    <source>
        <strain evidence="3">S-188037</strain>
    </source>
</reference>
<accession>A0AAD4XS72</accession>
<sequence>MAVLRSGRSSSSSSNSQSLRSSDPALSGSKRLRLSVSPTWPSKHPKPIKGCTTKQRHDGVRPYATDAISAYNEITGTKYELVEPGFLTTVYIGKCILHHTDLTAKKTDVADAPEEMFFCRTDIYHGGDKNNGCRYCCTHNVHHPRDGGFKTGRVEV</sequence>
<feature type="compositionally biased region" description="Low complexity" evidence="1">
    <location>
        <begin position="1"/>
        <end position="22"/>
    </location>
</feature>
<feature type="region of interest" description="Disordered" evidence="1">
    <location>
        <begin position="1"/>
        <end position="56"/>
    </location>
</feature>
<dbReference type="InterPro" id="IPR022059">
    <property type="entry name" value="DUF3615"/>
</dbReference>
<name>A0AAD4XS72_9MAGN</name>
<dbReference type="Proteomes" id="UP001202328">
    <property type="component" value="Unassembled WGS sequence"/>
</dbReference>
<organism evidence="3 4">
    <name type="scientific">Papaver atlanticum</name>
    <dbReference type="NCBI Taxonomy" id="357466"/>
    <lineage>
        <taxon>Eukaryota</taxon>
        <taxon>Viridiplantae</taxon>
        <taxon>Streptophyta</taxon>
        <taxon>Embryophyta</taxon>
        <taxon>Tracheophyta</taxon>
        <taxon>Spermatophyta</taxon>
        <taxon>Magnoliopsida</taxon>
        <taxon>Ranunculales</taxon>
        <taxon>Papaveraceae</taxon>
        <taxon>Papaveroideae</taxon>
        <taxon>Papaver</taxon>
    </lineage>
</organism>
<gene>
    <name evidence="3" type="ORF">MKW98_011929</name>
</gene>
<dbReference type="EMBL" id="JAJJMB010005473">
    <property type="protein sequence ID" value="KAI3938777.1"/>
    <property type="molecule type" value="Genomic_DNA"/>
</dbReference>
<evidence type="ECO:0000259" key="2">
    <source>
        <dbReference type="Pfam" id="PF12274"/>
    </source>
</evidence>
<evidence type="ECO:0000313" key="3">
    <source>
        <dbReference type="EMBL" id="KAI3938777.1"/>
    </source>
</evidence>
<keyword evidence="4" id="KW-1185">Reference proteome</keyword>